<dbReference type="PROSITE" id="PS51257">
    <property type="entry name" value="PROKAR_LIPOPROTEIN"/>
    <property type="match status" value="1"/>
</dbReference>
<evidence type="ECO:0000256" key="1">
    <source>
        <dbReference type="SAM" id="MobiDB-lite"/>
    </source>
</evidence>
<evidence type="ECO:0000313" key="4">
    <source>
        <dbReference type="Proteomes" id="UP001054945"/>
    </source>
</evidence>
<feature type="region of interest" description="Disordered" evidence="1">
    <location>
        <begin position="76"/>
        <end position="100"/>
    </location>
</feature>
<dbReference type="Proteomes" id="UP001054945">
    <property type="component" value="Unassembled WGS sequence"/>
</dbReference>
<gene>
    <name evidence="3" type="ORF">CEXT_223361</name>
</gene>
<protein>
    <submittedName>
        <fullName evidence="3">Uncharacterized protein</fullName>
    </submittedName>
</protein>
<feature type="chain" id="PRO_5043439269" evidence="2">
    <location>
        <begin position="18"/>
        <end position="100"/>
    </location>
</feature>
<reference evidence="3 4" key="1">
    <citation type="submission" date="2021-06" db="EMBL/GenBank/DDBJ databases">
        <title>Caerostris extrusa draft genome.</title>
        <authorList>
            <person name="Kono N."/>
            <person name="Arakawa K."/>
        </authorList>
    </citation>
    <scope>NUCLEOTIDE SEQUENCE [LARGE SCALE GENOMIC DNA]</scope>
</reference>
<keyword evidence="2" id="KW-0732">Signal</keyword>
<evidence type="ECO:0000256" key="2">
    <source>
        <dbReference type="SAM" id="SignalP"/>
    </source>
</evidence>
<proteinExistence type="predicted"/>
<name>A0AAV4YAV3_CAEEX</name>
<feature type="compositionally biased region" description="Gly residues" evidence="1">
    <location>
        <begin position="76"/>
        <end position="90"/>
    </location>
</feature>
<evidence type="ECO:0000313" key="3">
    <source>
        <dbReference type="EMBL" id="GIZ04263.1"/>
    </source>
</evidence>
<feature type="signal peptide" evidence="2">
    <location>
        <begin position="1"/>
        <end position="17"/>
    </location>
</feature>
<dbReference type="EMBL" id="BPLR01001712">
    <property type="protein sequence ID" value="GIZ04263.1"/>
    <property type="molecule type" value="Genomic_DNA"/>
</dbReference>
<dbReference type="AlphaFoldDB" id="A0AAV4YAV3"/>
<keyword evidence="4" id="KW-1185">Reference proteome</keyword>
<organism evidence="3 4">
    <name type="scientific">Caerostris extrusa</name>
    <name type="common">Bark spider</name>
    <name type="synonym">Caerostris bankana</name>
    <dbReference type="NCBI Taxonomy" id="172846"/>
    <lineage>
        <taxon>Eukaryota</taxon>
        <taxon>Metazoa</taxon>
        <taxon>Ecdysozoa</taxon>
        <taxon>Arthropoda</taxon>
        <taxon>Chelicerata</taxon>
        <taxon>Arachnida</taxon>
        <taxon>Araneae</taxon>
        <taxon>Araneomorphae</taxon>
        <taxon>Entelegynae</taxon>
        <taxon>Araneoidea</taxon>
        <taxon>Araneidae</taxon>
        <taxon>Caerostris</taxon>
    </lineage>
</organism>
<feature type="compositionally biased region" description="Basic residues" evidence="1">
    <location>
        <begin position="91"/>
        <end position="100"/>
    </location>
</feature>
<accession>A0AAV4YAV3</accession>
<comment type="caution">
    <text evidence="3">The sequence shown here is derived from an EMBL/GenBank/DDBJ whole genome shotgun (WGS) entry which is preliminary data.</text>
</comment>
<sequence length="100" mass="9933">MKFVVLHLSLLVAYACAEYAQGLSGQFPKLEDVQLKVKEAEGRSLGDLLAVPEAKSGYGFGGESYGLGHGHGGGGGGGGGGYGHGGGHGGGHGHGHGKEF</sequence>